<dbReference type="EMBL" id="WOFE01000001">
    <property type="protein sequence ID" value="MBM5570273.1"/>
    <property type="molecule type" value="Genomic_DNA"/>
</dbReference>
<protein>
    <submittedName>
        <fullName evidence="2">GNAT family N-acetyltransferase</fullName>
    </submittedName>
</protein>
<dbReference type="PANTHER" id="PTHR43233">
    <property type="entry name" value="FAMILY N-ACETYLTRANSFERASE, PUTATIVE (AFU_ORTHOLOGUE AFUA_6G03350)-RELATED"/>
    <property type="match status" value="1"/>
</dbReference>
<dbReference type="PANTHER" id="PTHR43233:SF1">
    <property type="entry name" value="FAMILY N-ACETYLTRANSFERASE, PUTATIVE (AFU_ORTHOLOGUE AFUA_6G03350)-RELATED"/>
    <property type="match status" value="1"/>
</dbReference>
<keyword evidence="3" id="KW-1185">Reference proteome</keyword>
<proteinExistence type="predicted"/>
<reference evidence="2 3" key="1">
    <citation type="submission" date="2019-11" db="EMBL/GenBank/DDBJ databases">
        <title>Novel Deefgea species.</title>
        <authorList>
            <person name="Han J.-H."/>
        </authorList>
    </citation>
    <scope>NUCLEOTIDE SEQUENCE [LARGE SCALE GENOMIC DNA]</scope>
    <source>
        <strain evidence="2 3">LMG 24817</strain>
    </source>
</reference>
<dbReference type="CDD" id="cd04301">
    <property type="entry name" value="NAT_SF"/>
    <property type="match status" value="1"/>
</dbReference>
<name>A0ABS2C802_9NEIS</name>
<gene>
    <name evidence="2" type="ORF">GM173_01640</name>
</gene>
<dbReference type="PROSITE" id="PS51186">
    <property type="entry name" value="GNAT"/>
    <property type="match status" value="1"/>
</dbReference>
<dbReference type="SUPFAM" id="SSF55729">
    <property type="entry name" value="Acyl-CoA N-acyltransferases (Nat)"/>
    <property type="match status" value="1"/>
</dbReference>
<dbReference type="Proteomes" id="UP001195660">
    <property type="component" value="Unassembled WGS sequence"/>
</dbReference>
<evidence type="ECO:0000259" key="1">
    <source>
        <dbReference type="PROSITE" id="PS51186"/>
    </source>
</evidence>
<dbReference type="Pfam" id="PF00583">
    <property type="entry name" value="Acetyltransf_1"/>
    <property type="match status" value="1"/>
</dbReference>
<accession>A0ABS2C802</accession>
<feature type="domain" description="N-acetyltransferase" evidence="1">
    <location>
        <begin position="1"/>
        <end position="138"/>
    </location>
</feature>
<evidence type="ECO:0000313" key="3">
    <source>
        <dbReference type="Proteomes" id="UP001195660"/>
    </source>
</evidence>
<comment type="caution">
    <text evidence="2">The sequence shown here is derived from an EMBL/GenBank/DDBJ whole genome shotgun (WGS) entry which is preliminary data.</text>
</comment>
<dbReference type="RefSeq" id="WP_203569583.1">
    <property type="nucleotide sequence ID" value="NZ_WOFE01000001.1"/>
</dbReference>
<evidence type="ECO:0000313" key="2">
    <source>
        <dbReference type="EMBL" id="MBM5570273.1"/>
    </source>
</evidence>
<organism evidence="2 3">
    <name type="scientific">Deefgea chitinilytica</name>
    <dbReference type="NCBI Taxonomy" id="570276"/>
    <lineage>
        <taxon>Bacteria</taxon>
        <taxon>Pseudomonadati</taxon>
        <taxon>Pseudomonadota</taxon>
        <taxon>Betaproteobacteria</taxon>
        <taxon>Neisseriales</taxon>
        <taxon>Chitinibacteraceae</taxon>
        <taxon>Deefgea</taxon>
    </lineage>
</organism>
<dbReference type="InterPro" id="IPR016181">
    <property type="entry name" value="Acyl_CoA_acyltransferase"/>
</dbReference>
<sequence length="148" mass="16731">MSASPLTFSTQYSDQDWPKITAWLANCYWSPGIAQQRVEQAAQASTLVIGAFIDDQQIGYARMISDTVRFAYLADVYVDENYRGRGIAQQLTQRLLDHPILQGVTRTLLQTTDAHSLYEKLGFITVPYPEKLMVRNNPQPLDFTQAAN</sequence>
<dbReference type="InterPro" id="IPR000182">
    <property type="entry name" value="GNAT_dom"/>
</dbReference>
<dbReference type="InterPro" id="IPR053144">
    <property type="entry name" value="Acetyltransferase_Butenolide"/>
</dbReference>
<dbReference type="Gene3D" id="3.40.630.30">
    <property type="match status" value="1"/>
</dbReference>